<organism evidence="2 3">
    <name type="scientific">Colocasia esculenta</name>
    <name type="common">Wild taro</name>
    <name type="synonym">Arum esculentum</name>
    <dbReference type="NCBI Taxonomy" id="4460"/>
    <lineage>
        <taxon>Eukaryota</taxon>
        <taxon>Viridiplantae</taxon>
        <taxon>Streptophyta</taxon>
        <taxon>Embryophyta</taxon>
        <taxon>Tracheophyta</taxon>
        <taxon>Spermatophyta</taxon>
        <taxon>Magnoliopsida</taxon>
        <taxon>Liliopsida</taxon>
        <taxon>Araceae</taxon>
        <taxon>Aroideae</taxon>
        <taxon>Colocasieae</taxon>
        <taxon>Colocasia</taxon>
    </lineage>
</organism>
<gene>
    <name evidence="2" type="ORF">Taro_030787</name>
</gene>
<dbReference type="Proteomes" id="UP000652761">
    <property type="component" value="Unassembled WGS sequence"/>
</dbReference>
<proteinExistence type="predicted"/>
<feature type="chain" id="PRO_5032422163" description="Secreted protein" evidence="1">
    <location>
        <begin position="29"/>
        <end position="74"/>
    </location>
</feature>
<evidence type="ECO:0000313" key="3">
    <source>
        <dbReference type="Proteomes" id="UP000652761"/>
    </source>
</evidence>
<evidence type="ECO:0000313" key="2">
    <source>
        <dbReference type="EMBL" id="MQL98087.1"/>
    </source>
</evidence>
<keyword evidence="1" id="KW-0732">Signal</keyword>
<evidence type="ECO:0000256" key="1">
    <source>
        <dbReference type="SAM" id="SignalP"/>
    </source>
</evidence>
<protein>
    <recommendedName>
        <fullName evidence="4">Secreted protein</fullName>
    </recommendedName>
</protein>
<dbReference type="AlphaFoldDB" id="A0A843VUZ0"/>
<sequence length="74" mass="8567">MKWNTLLAVLTWFVVLAAFVVMSATARAVIEDHVLHPRGPVWPNVLRRQMLRIACLHQQSVLLMRLARRPRAKL</sequence>
<accession>A0A843VUZ0</accession>
<evidence type="ECO:0008006" key="4">
    <source>
        <dbReference type="Google" id="ProtNLM"/>
    </source>
</evidence>
<comment type="caution">
    <text evidence="2">The sequence shown here is derived from an EMBL/GenBank/DDBJ whole genome shotgun (WGS) entry which is preliminary data.</text>
</comment>
<dbReference type="EMBL" id="NMUH01002139">
    <property type="protein sequence ID" value="MQL98087.1"/>
    <property type="molecule type" value="Genomic_DNA"/>
</dbReference>
<feature type="signal peptide" evidence="1">
    <location>
        <begin position="1"/>
        <end position="28"/>
    </location>
</feature>
<reference evidence="2" key="1">
    <citation type="submission" date="2017-07" db="EMBL/GenBank/DDBJ databases">
        <title>Taro Niue Genome Assembly and Annotation.</title>
        <authorList>
            <person name="Atibalentja N."/>
            <person name="Keating K."/>
            <person name="Fields C.J."/>
        </authorList>
    </citation>
    <scope>NUCLEOTIDE SEQUENCE</scope>
    <source>
        <strain evidence="2">Niue_2</strain>
        <tissue evidence="2">Leaf</tissue>
    </source>
</reference>
<name>A0A843VUZ0_COLES</name>
<keyword evidence="3" id="KW-1185">Reference proteome</keyword>